<accession>A0A3B0NYK5</accession>
<dbReference type="EMBL" id="LS991949">
    <property type="protein sequence ID" value="SYV89852.1"/>
    <property type="molecule type" value="Genomic_DNA"/>
</dbReference>
<protein>
    <submittedName>
        <fullName evidence="1">Uncharacterized protein</fullName>
    </submittedName>
</protein>
<evidence type="ECO:0000313" key="1">
    <source>
        <dbReference type="EMBL" id="SYV89852.1"/>
    </source>
</evidence>
<evidence type="ECO:0000313" key="2">
    <source>
        <dbReference type="Proteomes" id="UP000259864"/>
    </source>
</evidence>
<proteinExistence type="predicted"/>
<dbReference type="KEGG" id="mala:NCTC10135_00356"/>
<organism evidence="1 2">
    <name type="scientific">Metamycoplasma alkalescens</name>
    <dbReference type="NCBI Taxonomy" id="45363"/>
    <lineage>
        <taxon>Bacteria</taxon>
        <taxon>Bacillati</taxon>
        <taxon>Mycoplasmatota</taxon>
        <taxon>Mycoplasmoidales</taxon>
        <taxon>Metamycoplasmataceae</taxon>
        <taxon>Metamycoplasma</taxon>
    </lineage>
</organism>
<sequence>MKEFTSFFNVDFSYNIFKQKNEFGRSLIQKHFIVPDDSPTGVSMYSDW</sequence>
<name>A0A3B0NYK5_9BACT</name>
<feature type="non-terminal residue" evidence="1">
    <location>
        <position position="48"/>
    </location>
</feature>
<reference evidence="2" key="1">
    <citation type="submission" date="2018-06" db="EMBL/GenBank/DDBJ databases">
        <authorList>
            <consortium name="Pathogen Informatics"/>
        </authorList>
    </citation>
    <scope>NUCLEOTIDE SEQUENCE [LARGE SCALE GENOMIC DNA]</scope>
    <source>
        <strain evidence="2">NCTC10135</strain>
    </source>
</reference>
<dbReference type="Proteomes" id="UP000259864">
    <property type="component" value="Chromosome 1"/>
</dbReference>
<dbReference type="AlphaFoldDB" id="A0A3B0NYK5"/>
<gene>
    <name evidence="1" type="ORF">NCTC10135_00356</name>
</gene>